<dbReference type="EMBL" id="CP040812">
    <property type="protein sequence ID" value="QCY69501.1"/>
    <property type="molecule type" value="Genomic_DNA"/>
</dbReference>
<dbReference type="Proteomes" id="UP000309016">
    <property type="component" value="Chromosome"/>
</dbReference>
<name>A0A5B7X453_9FLAO</name>
<gene>
    <name evidence="1" type="ORF">FHG64_08915</name>
</gene>
<keyword evidence="2" id="KW-1185">Reference proteome</keyword>
<evidence type="ECO:0000313" key="1">
    <source>
        <dbReference type="EMBL" id="QCY69501.1"/>
    </source>
</evidence>
<accession>A0A5B7X453</accession>
<dbReference type="RefSeq" id="WP_139066068.1">
    <property type="nucleotide sequence ID" value="NZ_CP040812.1"/>
</dbReference>
<dbReference type="AlphaFoldDB" id="A0A5B7X453"/>
<dbReference type="KEGG" id="afla:FHG64_08915"/>
<proteinExistence type="predicted"/>
<evidence type="ECO:0000313" key="2">
    <source>
        <dbReference type="Proteomes" id="UP000309016"/>
    </source>
</evidence>
<sequence length="85" mass="9616">MKVVGQLEEIVYIPANGTEDVSLFAEKEWGSLTQSARDFIFNREDTRFKIHFNGILHSNSKMLNETEVDLRVNGTLDELSEAVGN</sequence>
<organism evidence="1 2">
    <name type="scientific">Antarcticibacterium flavum</name>
    <dbReference type="NCBI Taxonomy" id="2058175"/>
    <lineage>
        <taxon>Bacteria</taxon>
        <taxon>Pseudomonadati</taxon>
        <taxon>Bacteroidota</taxon>
        <taxon>Flavobacteriia</taxon>
        <taxon>Flavobacteriales</taxon>
        <taxon>Flavobacteriaceae</taxon>
        <taxon>Antarcticibacterium</taxon>
    </lineage>
</organism>
<protein>
    <submittedName>
        <fullName evidence="1">Uncharacterized protein</fullName>
    </submittedName>
</protein>
<reference evidence="1 2" key="1">
    <citation type="submission" date="2019-06" db="EMBL/GenBank/DDBJ databases">
        <title>Complete genome sequence of Antarcticibacterium flavum KCTC 52984T from an Antarctic marine sediment.</title>
        <authorList>
            <person name="Lee Y.M."/>
            <person name="Shin S.C."/>
        </authorList>
    </citation>
    <scope>NUCLEOTIDE SEQUENCE [LARGE SCALE GENOMIC DNA]</scope>
    <source>
        <strain evidence="1 2">KCTC 52984</strain>
    </source>
</reference>